<dbReference type="EMBL" id="JARJCN010000021">
    <property type="protein sequence ID" value="KAJ7090931.1"/>
    <property type="molecule type" value="Genomic_DNA"/>
</dbReference>
<proteinExistence type="predicted"/>
<sequence length="198" mass="21083">MNRISESTSSGVNPTATPPPPLVDARTCAVHSPPRSCARASVSCGSGDAEVLVRLDRTRTERLTGCAPSLCPPPCPLPAASSNLAGARPSRAARATRSCSGMSSARAAVEPAPRRRLRRLPQALIPPTSRDRPARSPAHATHAHLHSRDRRARTPRVPTTRACILGSSPTAVLPQPRRAPPRGGLLRPRLSRYAPRLH</sequence>
<dbReference type="AlphaFoldDB" id="A0AAD6XT38"/>
<keyword evidence="3" id="KW-1185">Reference proteome</keyword>
<feature type="region of interest" description="Disordered" evidence="1">
    <location>
        <begin position="126"/>
        <end position="198"/>
    </location>
</feature>
<gene>
    <name evidence="2" type="ORF">B0H15DRAFT_978648</name>
</gene>
<accession>A0AAD6XT38</accession>
<feature type="region of interest" description="Disordered" evidence="1">
    <location>
        <begin position="1"/>
        <end position="27"/>
    </location>
</feature>
<evidence type="ECO:0000256" key="1">
    <source>
        <dbReference type="SAM" id="MobiDB-lite"/>
    </source>
</evidence>
<reference evidence="2" key="1">
    <citation type="submission" date="2023-03" db="EMBL/GenBank/DDBJ databases">
        <title>Massive genome expansion in bonnet fungi (Mycena s.s.) driven by repeated elements and novel gene families across ecological guilds.</title>
        <authorList>
            <consortium name="Lawrence Berkeley National Laboratory"/>
            <person name="Harder C.B."/>
            <person name="Miyauchi S."/>
            <person name="Viragh M."/>
            <person name="Kuo A."/>
            <person name="Thoen E."/>
            <person name="Andreopoulos B."/>
            <person name="Lu D."/>
            <person name="Skrede I."/>
            <person name="Drula E."/>
            <person name="Henrissat B."/>
            <person name="Morin E."/>
            <person name="Kohler A."/>
            <person name="Barry K."/>
            <person name="LaButti K."/>
            <person name="Morin E."/>
            <person name="Salamov A."/>
            <person name="Lipzen A."/>
            <person name="Mereny Z."/>
            <person name="Hegedus B."/>
            <person name="Baldrian P."/>
            <person name="Stursova M."/>
            <person name="Weitz H."/>
            <person name="Taylor A."/>
            <person name="Grigoriev I.V."/>
            <person name="Nagy L.G."/>
            <person name="Martin F."/>
            <person name="Kauserud H."/>
        </authorList>
    </citation>
    <scope>NUCLEOTIDE SEQUENCE</scope>
    <source>
        <strain evidence="2">CBHHK173m</strain>
    </source>
</reference>
<feature type="compositionally biased region" description="Basic residues" evidence="1">
    <location>
        <begin position="141"/>
        <end position="154"/>
    </location>
</feature>
<protein>
    <submittedName>
        <fullName evidence="2">Uncharacterized protein</fullName>
    </submittedName>
</protein>
<evidence type="ECO:0000313" key="3">
    <source>
        <dbReference type="Proteomes" id="UP001222325"/>
    </source>
</evidence>
<evidence type="ECO:0000313" key="2">
    <source>
        <dbReference type="EMBL" id="KAJ7090931.1"/>
    </source>
</evidence>
<feature type="compositionally biased region" description="Polar residues" evidence="1">
    <location>
        <begin position="1"/>
        <end position="15"/>
    </location>
</feature>
<dbReference type="Proteomes" id="UP001222325">
    <property type="component" value="Unassembled WGS sequence"/>
</dbReference>
<organism evidence="2 3">
    <name type="scientific">Mycena belliarum</name>
    <dbReference type="NCBI Taxonomy" id="1033014"/>
    <lineage>
        <taxon>Eukaryota</taxon>
        <taxon>Fungi</taxon>
        <taxon>Dikarya</taxon>
        <taxon>Basidiomycota</taxon>
        <taxon>Agaricomycotina</taxon>
        <taxon>Agaricomycetes</taxon>
        <taxon>Agaricomycetidae</taxon>
        <taxon>Agaricales</taxon>
        <taxon>Marasmiineae</taxon>
        <taxon>Mycenaceae</taxon>
        <taxon>Mycena</taxon>
    </lineage>
</organism>
<name>A0AAD6XT38_9AGAR</name>
<comment type="caution">
    <text evidence="2">The sequence shown here is derived from an EMBL/GenBank/DDBJ whole genome shotgun (WGS) entry which is preliminary data.</text>
</comment>
<feature type="compositionally biased region" description="Low complexity" evidence="1">
    <location>
        <begin position="173"/>
        <end position="188"/>
    </location>
</feature>